<sequence>MPDFSAFKSPGPYHIISYGTLLGTTVFESCFAGIIAFNTIPRPQFSLLRNRIFPVYFSVQTTLPVVLALTYPGSGLPLGTASGLAGTFAEVNRWKVLAPLATMFVTALTNLVLIRPATNNVMRQRNLQETRDGKKSYDPAPHSKEMQKLNKAFGRIHGASALLNMGTLLATLWYGFNLAERIQ</sequence>
<feature type="transmembrane region" description="Helical" evidence="5">
    <location>
        <begin position="52"/>
        <end position="74"/>
    </location>
</feature>
<dbReference type="InterPro" id="IPR053009">
    <property type="entry name" value="Xanthocillin_Biosynth-Assoc"/>
</dbReference>
<proteinExistence type="predicted"/>
<feature type="transmembrane region" description="Helical" evidence="5">
    <location>
        <begin position="94"/>
        <end position="114"/>
    </location>
</feature>
<dbReference type="PANTHER" id="PTHR23241">
    <property type="entry name" value="LATE EMBRYOGENESIS ABUNDANT PLANTS LEA-RELATED"/>
    <property type="match status" value="1"/>
</dbReference>
<evidence type="ECO:0000313" key="7">
    <source>
        <dbReference type="EMBL" id="RDL40720.1"/>
    </source>
</evidence>
<accession>A0A370TYX6</accession>
<keyword evidence="8" id="KW-1185">Reference proteome</keyword>
<dbReference type="GeneID" id="43593548"/>
<protein>
    <recommendedName>
        <fullName evidence="6">TMEM205-like domain-containing protein</fullName>
    </recommendedName>
</protein>
<keyword evidence="2 5" id="KW-0812">Transmembrane</keyword>
<dbReference type="OrthoDB" id="1641132at2759"/>
<evidence type="ECO:0000256" key="4">
    <source>
        <dbReference type="ARBA" id="ARBA00023136"/>
    </source>
</evidence>
<evidence type="ECO:0000256" key="2">
    <source>
        <dbReference type="ARBA" id="ARBA00022692"/>
    </source>
</evidence>
<comment type="subcellular location">
    <subcellularLocation>
        <location evidence="1">Membrane</location>
    </subcellularLocation>
</comment>
<keyword evidence="4 5" id="KW-0472">Membrane</keyword>
<dbReference type="Pfam" id="PF13664">
    <property type="entry name" value="DUF4149"/>
    <property type="match status" value="1"/>
</dbReference>
<evidence type="ECO:0000256" key="1">
    <source>
        <dbReference type="ARBA" id="ARBA00004370"/>
    </source>
</evidence>
<dbReference type="GO" id="GO:0016020">
    <property type="term" value="C:membrane"/>
    <property type="evidence" value="ECO:0007669"/>
    <property type="project" value="UniProtKB-SubCell"/>
</dbReference>
<dbReference type="Proteomes" id="UP000254866">
    <property type="component" value="Unassembled WGS sequence"/>
</dbReference>
<reference evidence="7 8" key="1">
    <citation type="journal article" date="2018" name="IMA Fungus">
        <title>IMA Genome-F 9: Draft genome sequence of Annulohypoxylon stygium, Aspergillus mulundensis, Berkeleyomyces basicola (syn. Thielaviopsis basicola), Ceratocystis smalleyi, two Cercospora beticola strains, Coleophoma cylindrospora, Fusarium fracticaudum, Phialophora cf. hyalina, and Morchella septimelata.</title>
        <authorList>
            <person name="Wingfield B.D."/>
            <person name="Bills G.F."/>
            <person name="Dong Y."/>
            <person name="Huang W."/>
            <person name="Nel W.J."/>
            <person name="Swalarsk-Parry B.S."/>
            <person name="Vaghefi N."/>
            <person name="Wilken P.M."/>
            <person name="An Z."/>
            <person name="de Beer Z.W."/>
            <person name="De Vos L."/>
            <person name="Chen L."/>
            <person name="Duong T.A."/>
            <person name="Gao Y."/>
            <person name="Hammerbacher A."/>
            <person name="Kikkert J.R."/>
            <person name="Li Y."/>
            <person name="Li H."/>
            <person name="Li K."/>
            <person name="Li Q."/>
            <person name="Liu X."/>
            <person name="Ma X."/>
            <person name="Naidoo K."/>
            <person name="Pethybridge S.J."/>
            <person name="Sun J."/>
            <person name="Steenkamp E.T."/>
            <person name="van der Nest M.A."/>
            <person name="van Wyk S."/>
            <person name="Wingfield M.J."/>
            <person name="Xiong C."/>
            <person name="Yue Q."/>
            <person name="Zhang X."/>
        </authorList>
    </citation>
    <scope>NUCLEOTIDE SEQUENCE [LARGE SCALE GENOMIC DNA]</scope>
    <source>
        <strain evidence="7 8">BP 5553</strain>
    </source>
</reference>
<dbReference type="InterPro" id="IPR025423">
    <property type="entry name" value="TMEM205-like"/>
</dbReference>
<organism evidence="7 8">
    <name type="scientific">Venustampulla echinocandica</name>
    <dbReference type="NCBI Taxonomy" id="2656787"/>
    <lineage>
        <taxon>Eukaryota</taxon>
        <taxon>Fungi</taxon>
        <taxon>Dikarya</taxon>
        <taxon>Ascomycota</taxon>
        <taxon>Pezizomycotina</taxon>
        <taxon>Leotiomycetes</taxon>
        <taxon>Helotiales</taxon>
        <taxon>Pleuroascaceae</taxon>
        <taxon>Venustampulla</taxon>
    </lineage>
</organism>
<gene>
    <name evidence="7" type="ORF">BP5553_00699</name>
</gene>
<name>A0A370TYX6_9HELO</name>
<dbReference type="AlphaFoldDB" id="A0A370TYX6"/>
<evidence type="ECO:0000256" key="3">
    <source>
        <dbReference type="ARBA" id="ARBA00022989"/>
    </source>
</evidence>
<feature type="transmembrane region" description="Helical" evidence="5">
    <location>
        <begin position="156"/>
        <end position="176"/>
    </location>
</feature>
<keyword evidence="3 5" id="KW-1133">Transmembrane helix</keyword>
<dbReference type="EMBL" id="NPIC01000001">
    <property type="protein sequence ID" value="RDL40720.1"/>
    <property type="molecule type" value="Genomic_DNA"/>
</dbReference>
<feature type="domain" description="TMEM205-like" evidence="6">
    <location>
        <begin position="17"/>
        <end position="126"/>
    </location>
</feature>
<feature type="transmembrane region" description="Helical" evidence="5">
    <location>
        <begin position="15"/>
        <end position="40"/>
    </location>
</feature>
<comment type="caution">
    <text evidence="7">The sequence shown here is derived from an EMBL/GenBank/DDBJ whole genome shotgun (WGS) entry which is preliminary data.</text>
</comment>
<dbReference type="RefSeq" id="XP_031873376.1">
    <property type="nucleotide sequence ID" value="XM_032009322.1"/>
</dbReference>
<evidence type="ECO:0000256" key="5">
    <source>
        <dbReference type="SAM" id="Phobius"/>
    </source>
</evidence>
<evidence type="ECO:0000259" key="6">
    <source>
        <dbReference type="Pfam" id="PF13664"/>
    </source>
</evidence>
<dbReference type="PANTHER" id="PTHR23241:SF106">
    <property type="entry name" value="DUF4149 DOMAIN-CONTAINING PROTEIN"/>
    <property type="match status" value="1"/>
</dbReference>
<evidence type="ECO:0000313" key="8">
    <source>
        <dbReference type="Proteomes" id="UP000254866"/>
    </source>
</evidence>